<feature type="domain" description="AMP-binding enzyme C-terminal" evidence="8">
    <location>
        <begin position="473"/>
        <end position="551"/>
    </location>
</feature>
<dbReference type="STRING" id="1007103.GCA_000213315_06869"/>
<reference evidence="10" key="1">
    <citation type="submission" date="2016-01" db="EMBL/GenBank/DDBJ databases">
        <title>Draft genome of Chromobacterium sp. F49.</title>
        <authorList>
            <person name="Hong K.W."/>
        </authorList>
    </citation>
    <scope>NUCLEOTIDE SEQUENCE [LARGE SCALE GENOMIC DNA]</scope>
    <source>
        <strain evidence="10">M63</strain>
    </source>
</reference>
<dbReference type="InterPro" id="IPR025110">
    <property type="entry name" value="AMP-bd_C"/>
</dbReference>
<dbReference type="Pfam" id="PF00501">
    <property type="entry name" value="AMP-binding"/>
    <property type="match status" value="1"/>
</dbReference>
<accession>A0A163Y8U6</accession>
<evidence type="ECO:0000256" key="3">
    <source>
        <dbReference type="ARBA" id="ARBA00022598"/>
    </source>
</evidence>
<dbReference type="FunFam" id="3.30.300.30:FF:000005">
    <property type="entry name" value="Acyl-coenzyme A synthetase ACSM5, mitochondrial"/>
    <property type="match status" value="1"/>
</dbReference>
<gene>
    <name evidence="9" type="ORF">AV654_16320</name>
</gene>
<evidence type="ECO:0000256" key="1">
    <source>
        <dbReference type="ARBA" id="ARBA00006432"/>
    </source>
</evidence>
<evidence type="ECO:0000313" key="9">
    <source>
        <dbReference type="EMBL" id="KZE79050.1"/>
    </source>
</evidence>
<comment type="similarity">
    <text evidence="1">Belongs to the ATP-dependent AMP-binding enzyme family.</text>
</comment>
<keyword evidence="3" id="KW-0436">Ligase</keyword>
<dbReference type="Pfam" id="PF13193">
    <property type="entry name" value="AMP-binding_C"/>
    <property type="match status" value="1"/>
</dbReference>
<proteinExistence type="inferred from homology"/>
<dbReference type="PANTHER" id="PTHR24095">
    <property type="entry name" value="ACETYL-COENZYME A SYNTHETASE"/>
    <property type="match status" value="1"/>
</dbReference>
<dbReference type="InterPro" id="IPR000873">
    <property type="entry name" value="AMP-dep_synth/lig_dom"/>
</dbReference>
<dbReference type="EMBL" id="LQRA01000052">
    <property type="protein sequence ID" value="KZE79050.1"/>
    <property type="molecule type" value="Genomic_DNA"/>
</dbReference>
<keyword evidence="5" id="KW-0067">ATP-binding</keyword>
<sequence>MSSFTNERIAPTSASPNMKNYEQARGHFRWEEVESEFTWHETGKINMAYEAIDRHAESSRRDKIALYYSDGQREEAYTFGQIKSSSNRFGNVLRQLGIGKGDRVFIFMPRSPELYFALLGIIKVGAIAGPLFEAFMETAVKDRLEDSQAVAIVTSPSQLPRIPVQDLPHLKHVILVGHDLRLEQGQVDFHQAMESASEELDLDWMDREDGLILHYTSGSTGKPKGVLHVHDAMVQHYYTGKIVLDLKEDDVYWCTADPGWVTGTSYGVFAPWLNGATNVIRGGRFKPADWYATLQKYGVTVWYSAPTAFRMLMGAGDELVSGFDLSKLRHVLSVGEPLNPEVVRWGLNVFKQRIHDTWWMTETGGQLICNYPGMAIKPGSMGKPIPGVDAAILDDEGRILEPYCMGNLAIKTAWPSMMRRIWNNPSKYEEYFRFKGWYVSGDSAFRDEDGYFWFQGRVDDVINTAGERVGPFEVESKLVEHPAVAEAGVIGKPDPMRGEVIKAFIALRDGYTASEELKEQIVRFVKTGLSAHAAPREIEFKDKLPKTRSGKIMRRVLKAWELNLPTGDMSTIED</sequence>
<name>A0A163Y8U6_9BACL</name>
<keyword evidence="6" id="KW-0007">Acetylation</keyword>
<feature type="domain" description="AMP-dependent synthetase/ligase" evidence="7">
    <location>
        <begin position="54"/>
        <end position="421"/>
    </location>
</feature>
<dbReference type="NCBIfam" id="NF003313">
    <property type="entry name" value="PRK04319.1"/>
    <property type="match status" value="1"/>
</dbReference>
<dbReference type="OrthoDB" id="9757771at2"/>
<dbReference type="AlphaFoldDB" id="A0A163Y8U6"/>
<comment type="caution">
    <text evidence="9">The sequence shown here is derived from an EMBL/GenBank/DDBJ whole genome shotgun (WGS) entry which is preliminary data.</text>
</comment>
<evidence type="ECO:0000256" key="4">
    <source>
        <dbReference type="ARBA" id="ARBA00022741"/>
    </source>
</evidence>
<dbReference type="GO" id="GO:0005829">
    <property type="term" value="C:cytosol"/>
    <property type="evidence" value="ECO:0007669"/>
    <property type="project" value="TreeGrafter"/>
</dbReference>
<evidence type="ECO:0000256" key="2">
    <source>
        <dbReference type="ARBA" id="ARBA00013275"/>
    </source>
</evidence>
<evidence type="ECO:0000259" key="8">
    <source>
        <dbReference type="Pfam" id="PF13193"/>
    </source>
</evidence>
<organism evidence="9 10">
    <name type="scientific">Paenibacillus elgii</name>
    <dbReference type="NCBI Taxonomy" id="189691"/>
    <lineage>
        <taxon>Bacteria</taxon>
        <taxon>Bacillati</taxon>
        <taxon>Bacillota</taxon>
        <taxon>Bacilli</taxon>
        <taxon>Bacillales</taxon>
        <taxon>Paenibacillaceae</taxon>
        <taxon>Paenibacillus</taxon>
    </lineage>
</organism>
<evidence type="ECO:0000313" key="10">
    <source>
        <dbReference type="Proteomes" id="UP000076563"/>
    </source>
</evidence>
<keyword evidence="4" id="KW-0547">Nucleotide-binding</keyword>
<dbReference type="GO" id="GO:0006085">
    <property type="term" value="P:acetyl-CoA biosynthetic process"/>
    <property type="evidence" value="ECO:0007669"/>
    <property type="project" value="TreeGrafter"/>
</dbReference>
<dbReference type="PANTHER" id="PTHR24095:SF14">
    <property type="entry name" value="ACETYL-COENZYME A SYNTHETASE 1"/>
    <property type="match status" value="1"/>
</dbReference>
<dbReference type="SUPFAM" id="SSF56801">
    <property type="entry name" value="Acetyl-CoA synthetase-like"/>
    <property type="match status" value="1"/>
</dbReference>
<dbReference type="Gene3D" id="3.40.50.12780">
    <property type="entry name" value="N-terminal domain of ligase-like"/>
    <property type="match status" value="1"/>
</dbReference>
<dbReference type="InterPro" id="IPR020845">
    <property type="entry name" value="AMP-binding_CS"/>
</dbReference>
<dbReference type="InterPro" id="IPR045851">
    <property type="entry name" value="AMP-bd_C_sf"/>
</dbReference>
<dbReference type="EC" id="6.2.1.1" evidence="2"/>
<dbReference type="InterPro" id="IPR042099">
    <property type="entry name" value="ANL_N_sf"/>
</dbReference>
<evidence type="ECO:0000256" key="5">
    <source>
        <dbReference type="ARBA" id="ARBA00022840"/>
    </source>
</evidence>
<dbReference type="RefSeq" id="WP_063181517.1">
    <property type="nucleotide sequence ID" value="NZ_CP121215.1"/>
</dbReference>
<dbReference type="eggNOG" id="COG0365">
    <property type="taxonomic scope" value="Bacteria"/>
</dbReference>
<dbReference type="GO" id="GO:0005524">
    <property type="term" value="F:ATP binding"/>
    <property type="evidence" value="ECO:0007669"/>
    <property type="project" value="UniProtKB-KW"/>
</dbReference>
<evidence type="ECO:0000259" key="7">
    <source>
        <dbReference type="Pfam" id="PF00501"/>
    </source>
</evidence>
<dbReference type="GO" id="GO:0003987">
    <property type="term" value="F:acetate-CoA ligase activity"/>
    <property type="evidence" value="ECO:0007669"/>
    <property type="project" value="UniProtKB-EC"/>
</dbReference>
<dbReference type="Gene3D" id="3.30.300.30">
    <property type="match status" value="1"/>
</dbReference>
<keyword evidence="10" id="KW-1185">Reference proteome</keyword>
<dbReference type="Proteomes" id="UP000076563">
    <property type="component" value="Unassembled WGS sequence"/>
</dbReference>
<protein>
    <recommendedName>
        <fullName evidence="2">acetate--CoA ligase</fullName>
        <ecNumber evidence="2">6.2.1.1</ecNumber>
    </recommendedName>
</protein>
<evidence type="ECO:0000256" key="6">
    <source>
        <dbReference type="ARBA" id="ARBA00022990"/>
    </source>
</evidence>
<dbReference type="PROSITE" id="PS00455">
    <property type="entry name" value="AMP_BINDING"/>
    <property type="match status" value="1"/>
</dbReference>